<dbReference type="InterPro" id="IPR015866">
    <property type="entry name" value="Ser-tRNA-synth_1_N"/>
</dbReference>
<keyword evidence="2" id="KW-0436">Ligase</keyword>
<evidence type="ECO:0000256" key="8">
    <source>
        <dbReference type="PIRSR" id="PIRSR001529-1"/>
    </source>
</evidence>
<dbReference type="Proteomes" id="UP000242180">
    <property type="component" value="Unassembled WGS sequence"/>
</dbReference>
<dbReference type="GO" id="GO:0006434">
    <property type="term" value="P:seryl-tRNA aminoacylation"/>
    <property type="evidence" value="ECO:0007669"/>
    <property type="project" value="InterPro"/>
</dbReference>
<dbReference type="InterPro" id="IPR002314">
    <property type="entry name" value="aa-tRNA-synt_IIb"/>
</dbReference>
<dbReference type="OMA" id="EQNCIDR"/>
<dbReference type="PRINTS" id="PR00981">
    <property type="entry name" value="TRNASYNTHSER"/>
</dbReference>
<organism evidence="12 13">
    <name type="scientific">Syncephalastrum racemosum</name>
    <name type="common">Filamentous fungus</name>
    <dbReference type="NCBI Taxonomy" id="13706"/>
    <lineage>
        <taxon>Eukaryota</taxon>
        <taxon>Fungi</taxon>
        <taxon>Fungi incertae sedis</taxon>
        <taxon>Mucoromycota</taxon>
        <taxon>Mucoromycotina</taxon>
        <taxon>Mucoromycetes</taxon>
        <taxon>Mucorales</taxon>
        <taxon>Syncephalastraceae</taxon>
        <taxon>Syncephalastrum</taxon>
    </lineage>
</organism>
<evidence type="ECO:0000259" key="11">
    <source>
        <dbReference type="PROSITE" id="PS50862"/>
    </source>
</evidence>
<dbReference type="UniPathway" id="UPA00906">
    <property type="reaction ID" value="UER00895"/>
</dbReference>
<dbReference type="GO" id="GO:0005524">
    <property type="term" value="F:ATP binding"/>
    <property type="evidence" value="ECO:0007669"/>
    <property type="project" value="UniProtKB-KW"/>
</dbReference>
<feature type="binding site" evidence="8">
    <location>
        <position position="278"/>
    </location>
    <ligand>
        <name>L-serine</name>
        <dbReference type="ChEBI" id="CHEBI:33384"/>
    </ligand>
</feature>
<feature type="site" description="Important for serine binding" evidence="8">
    <location>
        <position position="449"/>
    </location>
</feature>
<keyword evidence="4 9" id="KW-0067">ATP-binding</keyword>
<evidence type="ECO:0000256" key="4">
    <source>
        <dbReference type="ARBA" id="ARBA00022840"/>
    </source>
</evidence>
<feature type="domain" description="Aminoacyl-transfer RNA synthetases class-II family profile" evidence="11">
    <location>
        <begin position="178"/>
        <end position="474"/>
    </location>
</feature>
<evidence type="ECO:0000256" key="10">
    <source>
        <dbReference type="SAM" id="Coils"/>
    </source>
</evidence>
<proteinExistence type="predicted"/>
<dbReference type="InParanoid" id="A0A1X2HVK1"/>
<dbReference type="EMBL" id="MCGN01000001">
    <property type="protein sequence ID" value="ORZ03635.1"/>
    <property type="molecule type" value="Genomic_DNA"/>
</dbReference>
<reference evidence="12 13" key="1">
    <citation type="submission" date="2016-07" db="EMBL/GenBank/DDBJ databases">
        <title>Pervasive Adenine N6-methylation of Active Genes in Fungi.</title>
        <authorList>
            <consortium name="DOE Joint Genome Institute"/>
            <person name="Mondo S.J."/>
            <person name="Dannebaum R.O."/>
            <person name="Kuo R.C."/>
            <person name="Labutti K."/>
            <person name="Haridas S."/>
            <person name="Kuo A."/>
            <person name="Salamov A."/>
            <person name="Ahrendt S.R."/>
            <person name="Lipzen A."/>
            <person name="Sullivan W."/>
            <person name="Andreopoulos W.B."/>
            <person name="Clum A."/>
            <person name="Lindquist E."/>
            <person name="Daum C."/>
            <person name="Ramamoorthy G.K."/>
            <person name="Gryganskyi A."/>
            <person name="Culley D."/>
            <person name="Magnuson J.K."/>
            <person name="James T.Y."/>
            <person name="O'Malley M.A."/>
            <person name="Stajich J.E."/>
            <person name="Spatafora J.W."/>
            <person name="Visel A."/>
            <person name="Grigoriev I.V."/>
        </authorList>
    </citation>
    <scope>NUCLEOTIDE SEQUENCE [LARGE SCALE GENOMIC DNA]</scope>
    <source>
        <strain evidence="12 13">NRRL 2496</strain>
    </source>
</reference>
<dbReference type="AlphaFoldDB" id="A0A1X2HVK1"/>
<gene>
    <name evidence="12" type="ORF">BCR43DRAFT_483686</name>
</gene>
<keyword evidence="3" id="KW-0547">Nucleotide-binding</keyword>
<name>A0A1X2HVK1_SYNRA</name>
<evidence type="ECO:0000256" key="1">
    <source>
        <dbReference type="ARBA" id="ARBA00012840"/>
    </source>
</evidence>
<feature type="binding site" evidence="9">
    <location>
        <begin position="325"/>
        <end position="328"/>
    </location>
    <ligand>
        <name>ATP</name>
        <dbReference type="ChEBI" id="CHEBI:30616"/>
    </ligand>
</feature>
<comment type="caution">
    <text evidence="12">The sequence shown here is derived from an EMBL/GenBank/DDBJ whole genome shotgun (WGS) entry which is preliminary data.</text>
</comment>
<dbReference type="Gene3D" id="1.10.287.40">
    <property type="entry name" value="Serine-tRNA synthetase, tRNA binding domain"/>
    <property type="match status" value="1"/>
</dbReference>
<feature type="binding site" evidence="9">
    <location>
        <begin position="309"/>
        <end position="311"/>
    </location>
    <ligand>
        <name>ATP</name>
        <dbReference type="ChEBI" id="CHEBI:30616"/>
    </ligand>
</feature>
<evidence type="ECO:0000256" key="2">
    <source>
        <dbReference type="ARBA" id="ARBA00022598"/>
    </source>
</evidence>
<evidence type="ECO:0000256" key="5">
    <source>
        <dbReference type="ARBA" id="ARBA00022917"/>
    </source>
</evidence>
<evidence type="ECO:0000256" key="7">
    <source>
        <dbReference type="ARBA" id="ARBA00031113"/>
    </source>
</evidence>
<dbReference type="GO" id="GO:0004828">
    <property type="term" value="F:serine-tRNA ligase activity"/>
    <property type="evidence" value="ECO:0007669"/>
    <property type="project" value="UniProtKB-EC"/>
</dbReference>
<dbReference type="InterPro" id="IPR033729">
    <property type="entry name" value="SerRS_core"/>
</dbReference>
<dbReference type="Gene3D" id="3.30.930.10">
    <property type="entry name" value="Bira Bifunctional Protein, Domain 2"/>
    <property type="match status" value="1"/>
</dbReference>
<feature type="binding site" evidence="8">
    <location>
        <position position="309"/>
    </location>
    <ligand>
        <name>L-serine</name>
        <dbReference type="ChEBI" id="CHEBI:33384"/>
    </ligand>
</feature>
<evidence type="ECO:0000256" key="9">
    <source>
        <dbReference type="PIRSR" id="PIRSR001529-2"/>
    </source>
</evidence>
<dbReference type="InterPro" id="IPR042103">
    <property type="entry name" value="SerRS_1_N_sf"/>
</dbReference>
<dbReference type="PANTHER" id="PTHR11778">
    <property type="entry name" value="SERYL-TRNA SYNTHETASE"/>
    <property type="match status" value="1"/>
</dbReference>
<feature type="binding site" evidence="8">
    <location>
        <position position="447"/>
    </location>
    <ligand>
        <name>L-serine</name>
        <dbReference type="ChEBI" id="CHEBI:33384"/>
    </ligand>
</feature>
<dbReference type="PROSITE" id="PS50862">
    <property type="entry name" value="AA_TRNA_LIGASE_II"/>
    <property type="match status" value="1"/>
</dbReference>
<feature type="coiled-coil region" evidence="10">
    <location>
        <begin position="73"/>
        <end position="141"/>
    </location>
</feature>
<evidence type="ECO:0000313" key="13">
    <source>
        <dbReference type="Proteomes" id="UP000242180"/>
    </source>
</evidence>
<evidence type="ECO:0000256" key="6">
    <source>
        <dbReference type="ARBA" id="ARBA00023146"/>
    </source>
</evidence>
<dbReference type="CDD" id="cd00770">
    <property type="entry name" value="SerRS_core"/>
    <property type="match status" value="1"/>
</dbReference>
<dbReference type="EC" id="6.1.1.11" evidence="1"/>
<keyword evidence="10" id="KW-0175">Coiled coil</keyword>
<keyword evidence="6 12" id="KW-0030">Aminoacyl-tRNA synthetase</keyword>
<dbReference type="Pfam" id="PF00587">
    <property type="entry name" value="tRNA-synt_2b"/>
    <property type="match status" value="1"/>
</dbReference>
<dbReference type="OrthoDB" id="10264585at2759"/>
<dbReference type="FunCoup" id="A0A1X2HVK1">
    <property type="interactions" value="334"/>
</dbReference>
<evidence type="ECO:0000256" key="3">
    <source>
        <dbReference type="ARBA" id="ARBA00022741"/>
    </source>
</evidence>
<dbReference type="InterPro" id="IPR010978">
    <property type="entry name" value="tRNA-bd_arm"/>
</dbReference>
<sequence>MLHRYLIRPLLSTRQPGLASARRLYSTTVPNAEEDDIHRIPPQLDYKYLATHADSIQQNMHNRNYDSDNAKQVKQLYIQQENLKAQQAEMTAERDRTNQAIRAAKSKEARTQFIERGKQLKDQLRSVEQELNQVYQQLESHALLIPNDTHPAVPIGAEENATILKVVGTPRKEDGLLDHLTLAERLGLVDFSQAAKVSGSKFYYLKNAGAWLEMALVQYALTKAAERNFCPVITPDVVRTSVAYGCGFQPRKKEASQIYDVSTPSMPASAPKLCLAGTAEIPLAGMFAQQMLNEDQLPQRVVGFGRAFRAEAGHGSAETRGLYRVHQFSKVELFAVSTPAQSDSILEELRTLQEDIFTELGLCFRVLDMPTEELGASAYRKYDMEAWLPGRQAWGEISSTSNCTDYQSRRLDIRYVDSGFKEHAGAKEVRVPWHVKEKYVHFAHTLNGTAIAVPRTLVALLETYQRPDGTVEIPDVLRKWLPGNMKYLS</sequence>
<accession>A0A1X2HVK1</accession>
<dbReference type="InterPro" id="IPR006195">
    <property type="entry name" value="aa-tRNA-synth_II"/>
</dbReference>
<dbReference type="PIRSF" id="PIRSF001529">
    <property type="entry name" value="Ser-tRNA-synth_IIa"/>
    <property type="match status" value="1"/>
</dbReference>
<keyword evidence="5" id="KW-0648">Protein biosynthesis</keyword>
<dbReference type="NCBIfam" id="TIGR00414">
    <property type="entry name" value="serS"/>
    <property type="match status" value="1"/>
</dbReference>
<dbReference type="InterPro" id="IPR045864">
    <property type="entry name" value="aa-tRNA-synth_II/BPL/LPL"/>
</dbReference>
<dbReference type="Pfam" id="PF02403">
    <property type="entry name" value="Seryl_tRNA_N"/>
    <property type="match status" value="1"/>
</dbReference>
<feature type="binding site" evidence="9">
    <location>
        <begin position="396"/>
        <end position="399"/>
    </location>
    <ligand>
        <name>ATP</name>
        <dbReference type="ChEBI" id="CHEBI:30616"/>
    </ligand>
</feature>
<protein>
    <recommendedName>
        <fullName evidence="1">serine--tRNA ligase</fullName>
        <ecNumber evidence="1">6.1.1.11</ecNumber>
    </recommendedName>
    <alternativeName>
        <fullName evidence="7">Seryl-tRNA synthetase</fullName>
    </alternativeName>
</protein>
<dbReference type="STRING" id="13706.A0A1X2HVK1"/>
<evidence type="ECO:0000313" key="12">
    <source>
        <dbReference type="EMBL" id="ORZ03635.1"/>
    </source>
</evidence>
<keyword evidence="13" id="KW-1185">Reference proteome</keyword>
<dbReference type="SUPFAM" id="SSF55681">
    <property type="entry name" value="Class II aaRS and biotin synthetases"/>
    <property type="match status" value="1"/>
</dbReference>
<dbReference type="SUPFAM" id="SSF46589">
    <property type="entry name" value="tRNA-binding arm"/>
    <property type="match status" value="1"/>
</dbReference>
<feature type="binding site" evidence="8">
    <location>
        <position position="332"/>
    </location>
    <ligand>
        <name>L-serine</name>
        <dbReference type="ChEBI" id="CHEBI:33384"/>
    </ligand>
</feature>
<dbReference type="InterPro" id="IPR002317">
    <property type="entry name" value="Ser-tRNA-ligase_type_1"/>
</dbReference>